<evidence type="ECO:0000313" key="1">
    <source>
        <dbReference type="EMBL" id="KAK8121366.1"/>
    </source>
</evidence>
<accession>A0AAW0R2C1</accession>
<comment type="caution">
    <text evidence="1">The sequence shown here is derived from an EMBL/GenBank/DDBJ whole genome shotgun (WGS) entry which is preliminary data.</text>
</comment>
<gene>
    <name evidence="1" type="ORF">PG999_005486</name>
</gene>
<protein>
    <submittedName>
        <fullName evidence="1">Uncharacterized protein</fullName>
    </submittedName>
</protein>
<name>A0AAW0R2C1_9PEZI</name>
<dbReference type="AlphaFoldDB" id="A0AAW0R2C1"/>
<keyword evidence="2" id="KW-1185">Reference proteome</keyword>
<proteinExistence type="predicted"/>
<organism evidence="1 2">
    <name type="scientific">Apiospora kogelbergensis</name>
    <dbReference type="NCBI Taxonomy" id="1337665"/>
    <lineage>
        <taxon>Eukaryota</taxon>
        <taxon>Fungi</taxon>
        <taxon>Dikarya</taxon>
        <taxon>Ascomycota</taxon>
        <taxon>Pezizomycotina</taxon>
        <taxon>Sordariomycetes</taxon>
        <taxon>Xylariomycetidae</taxon>
        <taxon>Amphisphaeriales</taxon>
        <taxon>Apiosporaceae</taxon>
        <taxon>Apiospora</taxon>
    </lineage>
</organism>
<sequence length="247" mass="27464">MDNSVSSPAIPAASISARVSSSKDVAVRNINHANYPSDMESMFIEVLQNALKRNRAKMCKGMDQGEPFLERMHKFLAYWETDDYVMGNKTESDLLIRLVEYQSVYQTMVTQSRQDAFPDDIVDQVRSLHALATKASAFVGTNARLLDPLDIILNDVCADTGGAKVPRRVQEIVDVILHGLTYNAELGNAESPPEECPCIGTHEDYPCGVTAKLFWLKETNMWHCHCLKWTGCDGNATVICDDGICNE</sequence>
<reference evidence="1 2" key="1">
    <citation type="submission" date="2023-01" db="EMBL/GenBank/DDBJ databases">
        <title>Analysis of 21 Apiospora genomes using comparative genomics revels a genus with tremendous synthesis potential of carbohydrate active enzymes and secondary metabolites.</title>
        <authorList>
            <person name="Sorensen T."/>
        </authorList>
    </citation>
    <scope>NUCLEOTIDE SEQUENCE [LARGE SCALE GENOMIC DNA]</scope>
    <source>
        <strain evidence="1 2">CBS 117206</strain>
    </source>
</reference>
<dbReference type="EMBL" id="JAQQWP010000004">
    <property type="protein sequence ID" value="KAK8121366.1"/>
    <property type="molecule type" value="Genomic_DNA"/>
</dbReference>
<dbReference type="Proteomes" id="UP001392437">
    <property type="component" value="Unassembled WGS sequence"/>
</dbReference>
<evidence type="ECO:0000313" key="2">
    <source>
        <dbReference type="Proteomes" id="UP001392437"/>
    </source>
</evidence>